<keyword evidence="2" id="KW-1185">Reference proteome</keyword>
<name>A0ABN9GKA7_9NEOB</name>
<accession>A0ABN9GKA7</accession>
<proteinExistence type="predicted"/>
<evidence type="ECO:0000313" key="1">
    <source>
        <dbReference type="EMBL" id="CAI9609319.1"/>
    </source>
</evidence>
<evidence type="ECO:0000313" key="2">
    <source>
        <dbReference type="Proteomes" id="UP001162483"/>
    </source>
</evidence>
<organism evidence="1 2">
    <name type="scientific">Staurois parvus</name>
    <dbReference type="NCBI Taxonomy" id="386267"/>
    <lineage>
        <taxon>Eukaryota</taxon>
        <taxon>Metazoa</taxon>
        <taxon>Chordata</taxon>
        <taxon>Craniata</taxon>
        <taxon>Vertebrata</taxon>
        <taxon>Euteleostomi</taxon>
        <taxon>Amphibia</taxon>
        <taxon>Batrachia</taxon>
        <taxon>Anura</taxon>
        <taxon>Neobatrachia</taxon>
        <taxon>Ranoidea</taxon>
        <taxon>Ranidae</taxon>
        <taxon>Staurois</taxon>
    </lineage>
</organism>
<protein>
    <submittedName>
        <fullName evidence="1">Uncharacterized protein</fullName>
    </submittedName>
</protein>
<dbReference type="EMBL" id="CATNWA010018765">
    <property type="protein sequence ID" value="CAI9609319.1"/>
    <property type="molecule type" value="Genomic_DNA"/>
</dbReference>
<comment type="caution">
    <text evidence="1">The sequence shown here is derived from an EMBL/GenBank/DDBJ whole genome shotgun (WGS) entry which is preliminary data.</text>
</comment>
<gene>
    <name evidence="1" type="ORF">SPARVUS_LOCUS14236195</name>
</gene>
<dbReference type="Proteomes" id="UP001162483">
    <property type="component" value="Unassembled WGS sequence"/>
</dbReference>
<sequence length="55" mass="6009">MFINGACIFKLCALPGSAQHRDPVPTVSSRYSETPIAVRDLCVRSRSCDRGLANQ</sequence>
<reference evidence="1" key="1">
    <citation type="submission" date="2023-05" db="EMBL/GenBank/DDBJ databases">
        <authorList>
            <person name="Stuckert A."/>
        </authorList>
    </citation>
    <scope>NUCLEOTIDE SEQUENCE</scope>
</reference>